<dbReference type="RefSeq" id="WP_318065343.1">
    <property type="nucleotide sequence ID" value="NZ_JAWONS010000240.1"/>
</dbReference>
<evidence type="ECO:0000259" key="3">
    <source>
        <dbReference type="Pfam" id="PF00149"/>
    </source>
</evidence>
<accession>A0ABU4GNJ4</accession>
<dbReference type="EMBL" id="JAWONS010000240">
    <property type="protein sequence ID" value="MDW2799159.1"/>
    <property type="molecule type" value="Genomic_DNA"/>
</dbReference>
<evidence type="ECO:0000313" key="5">
    <source>
        <dbReference type="Proteomes" id="UP001276854"/>
    </source>
</evidence>
<keyword evidence="2" id="KW-0378">Hydrolase</keyword>
<protein>
    <submittedName>
        <fullName evidence="4">Metallophosphoesterase</fullName>
    </submittedName>
</protein>
<sequence length="291" mass="32996">MRNNQMWFAAGVFCAAAGAVSLLRSEYEREQLSVERTVLESSKIGKNVRLVFLSDLHSHCFGEDNKRLLQAIDQENPDLVLAGGDMMVVKKTADTRVSLQLMEKLANRYPVFYGNGNHENRMDRERLVYGDQYDTYENSLKQLGVIVLKDRTELYRKDIAITGVDLKEGCYKDFLPERLLPEELEQKAGKASKERFQILLSHSPLYFKTYKSWGADLTLSGHFHGGTIRLPFLGGVMTPQYQFFNPCCAGTFQTDGKYMIVSRGLGTHSINIRLNNKPQVVVVDLKPKSSI</sequence>
<feature type="domain" description="Calcineurin-like phosphoesterase" evidence="3">
    <location>
        <begin position="49"/>
        <end position="224"/>
    </location>
</feature>
<keyword evidence="5" id="KW-1185">Reference proteome</keyword>
<evidence type="ECO:0000256" key="2">
    <source>
        <dbReference type="ARBA" id="ARBA00022801"/>
    </source>
</evidence>
<dbReference type="Proteomes" id="UP001276854">
    <property type="component" value="Unassembled WGS sequence"/>
</dbReference>
<evidence type="ECO:0000313" key="4">
    <source>
        <dbReference type="EMBL" id="MDW2799159.1"/>
    </source>
</evidence>
<dbReference type="Gene3D" id="3.60.21.10">
    <property type="match status" value="1"/>
</dbReference>
<reference evidence="4 5" key="1">
    <citation type="submission" date="2023-10" db="EMBL/GenBank/DDBJ databases">
        <title>A novel Glycoside Hydrolase 43-Like Enzyme from Clostrdium boliviensis is an Endo-xylanase, and a Candidate for Xylooligosaccharides Production from Different Xylan Substrates.</title>
        <authorList>
            <person name="Alvarez M.T."/>
            <person name="Rocabado-Villegas L.R."/>
            <person name="Salas-Veizaga D.M."/>
            <person name="Linares-Pasten J.A."/>
            <person name="Gudmundsdottir E.E."/>
            <person name="Hreggvidsson G.O."/>
            <person name="Adlercreutz P."/>
            <person name="Nordberg Karlsson E."/>
        </authorList>
    </citation>
    <scope>NUCLEOTIDE SEQUENCE [LARGE SCALE GENOMIC DNA]</scope>
    <source>
        <strain evidence="4 5">E-1</strain>
    </source>
</reference>
<dbReference type="PANTHER" id="PTHR31302:SF31">
    <property type="entry name" value="PHOSPHODIESTERASE YAEI"/>
    <property type="match status" value="1"/>
</dbReference>
<dbReference type="InterPro" id="IPR004843">
    <property type="entry name" value="Calcineurin-like_PHP"/>
</dbReference>
<name>A0ABU4GNJ4_9CLOT</name>
<evidence type="ECO:0000256" key="1">
    <source>
        <dbReference type="ARBA" id="ARBA00022723"/>
    </source>
</evidence>
<dbReference type="InterPro" id="IPR029052">
    <property type="entry name" value="Metallo-depent_PP-like"/>
</dbReference>
<organism evidence="4 5">
    <name type="scientific">Clostridium boliviensis</name>
    <dbReference type="NCBI Taxonomy" id="318465"/>
    <lineage>
        <taxon>Bacteria</taxon>
        <taxon>Bacillati</taxon>
        <taxon>Bacillota</taxon>
        <taxon>Clostridia</taxon>
        <taxon>Eubacteriales</taxon>
        <taxon>Clostridiaceae</taxon>
        <taxon>Clostridium</taxon>
    </lineage>
</organism>
<dbReference type="Pfam" id="PF00149">
    <property type="entry name" value="Metallophos"/>
    <property type="match status" value="1"/>
</dbReference>
<keyword evidence="1" id="KW-0479">Metal-binding</keyword>
<dbReference type="SUPFAM" id="SSF56300">
    <property type="entry name" value="Metallo-dependent phosphatases"/>
    <property type="match status" value="1"/>
</dbReference>
<gene>
    <name evidence="4" type="ORF">RZO55_16420</name>
</gene>
<comment type="caution">
    <text evidence="4">The sequence shown here is derived from an EMBL/GenBank/DDBJ whole genome shotgun (WGS) entry which is preliminary data.</text>
</comment>
<dbReference type="InterPro" id="IPR051158">
    <property type="entry name" value="Metallophosphoesterase_sf"/>
</dbReference>
<proteinExistence type="predicted"/>
<dbReference type="PANTHER" id="PTHR31302">
    <property type="entry name" value="TRANSMEMBRANE PROTEIN WITH METALLOPHOSPHOESTERASE DOMAIN-RELATED"/>
    <property type="match status" value="1"/>
</dbReference>